<dbReference type="AlphaFoldDB" id="A0A1M5MUL9"/>
<organism evidence="8 9">
    <name type="scientific">Ornithinibacillus halophilus</name>
    <dbReference type="NCBI Taxonomy" id="930117"/>
    <lineage>
        <taxon>Bacteria</taxon>
        <taxon>Bacillati</taxon>
        <taxon>Bacillota</taxon>
        <taxon>Bacilli</taxon>
        <taxon>Bacillales</taxon>
        <taxon>Bacillaceae</taxon>
        <taxon>Ornithinibacillus</taxon>
    </lineage>
</organism>
<keyword evidence="9" id="KW-1185">Reference proteome</keyword>
<evidence type="ECO:0000256" key="7">
    <source>
        <dbReference type="SAM" id="SignalP"/>
    </source>
</evidence>
<dbReference type="PANTHER" id="PTHR47245">
    <property type="entry name" value="PEPTIDYLPROLYL ISOMERASE"/>
    <property type="match status" value="1"/>
</dbReference>
<evidence type="ECO:0000256" key="5">
    <source>
        <dbReference type="ARBA" id="ARBA00023235"/>
    </source>
</evidence>
<dbReference type="EMBL" id="FQVW01000065">
    <property type="protein sequence ID" value="SHG80842.1"/>
    <property type="molecule type" value="Genomic_DNA"/>
</dbReference>
<feature type="compositionally biased region" description="Low complexity" evidence="6">
    <location>
        <begin position="25"/>
        <end position="41"/>
    </location>
</feature>
<evidence type="ECO:0000256" key="6">
    <source>
        <dbReference type="SAM" id="MobiDB-lite"/>
    </source>
</evidence>
<dbReference type="Pfam" id="PF13624">
    <property type="entry name" value="SurA_N_3"/>
    <property type="match status" value="1"/>
</dbReference>
<dbReference type="InterPro" id="IPR027304">
    <property type="entry name" value="Trigger_fact/SurA_dom_sf"/>
</dbReference>
<dbReference type="Proteomes" id="UP000183988">
    <property type="component" value="Unassembled WGS sequence"/>
</dbReference>
<keyword evidence="4" id="KW-0697">Rotamase</keyword>
<evidence type="ECO:0000256" key="2">
    <source>
        <dbReference type="ARBA" id="ARBA00013194"/>
    </source>
</evidence>
<reference evidence="8 9" key="1">
    <citation type="submission" date="2016-11" db="EMBL/GenBank/DDBJ databases">
        <authorList>
            <person name="Jaros S."/>
            <person name="Januszkiewicz K."/>
            <person name="Wedrychowicz H."/>
        </authorList>
    </citation>
    <scope>NUCLEOTIDE SEQUENCE [LARGE SCALE GENOMIC DNA]</scope>
    <source>
        <strain evidence="8 9">IBRC-M 10683</strain>
    </source>
</reference>
<accession>A0A1M5MUL9</accession>
<proteinExistence type="predicted"/>
<sequence length="253" mass="28168">MNKKWLLSMSLLILITVLGACNDDSNNSNNNEQQDTNNNSEENTEQEAAPQPDLEGVPDVVAEVNGEEISKEDFVSIYTGQFQQALMQAQMTGQDVDQDELKGQVADALIGQQLVIQEAENSGFEASDEAIDETLNRLAQQNGLESKEAFLTALEEQGVSEEEVYSQIEMQVKVDELIASKSGDLEPTEEELQESYDAYAEQLKQYGGEDVEVPSFEDMKANLTEQVKSQKMNETYQVIVEELKESAEITNHL</sequence>
<dbReference type="PROSITE" id="PS51257">
    <property type="entry name" value="PROKAR_LIPOPROTEIN"/>
    <property type="match status" value="1"/>
</dbReference>
<keyword evidence="3 7" id="KW-0732">Signal</keyword>
<gene>
    <name evidence="8" type="ORF">SAMN05216225_106510</name>
</gene>
<dbReference type="Gene3D" id="1.10.4030.10">
    <property type="entry name" value="Porin chaperone SurA, peptide-binding domain"/>
    <property type="match status" value="1"/>
</dbReference>
<dbReference type="SUPFAM" id="SSF109998">
    <property type="entry name" value="Triger factor/SurA peptide-binding domain-like"/>
    <property type="match status" value="1"/>
</dbReference>
<dbReference type="PANTHER" id="PTHR47245:SF1">
    <property type="entry name" value="FOLDASE PROTEIN PRSA"/>
    <property type="match status" value="1"/>
</dbReference>
<dbReference type="GO" id="GO:0003755">
    <property type="term" value="F:peptidyl-prolyl cis-trans isomerase activity"/>
    <property type="evidence" value="ECO:0007669"/>
    <property type="project" value="UniProtKB-KW"/>
</dbReference>
<dbReference type="OrthoDB" id="4775280at2"/>
<evidence type="ECO:0000256" key="4">
    <source>
        <dbReference type="ARBA" id="ARBA00023110"/>
    </source>
</evidence>
<keyword evidence="5 8" id="KW-0413">Isomerase</keyword>
<feature type="region of interest" description="Disordered" evidence="6">
    <location>
        <begin position="25"/>
        <end position="56"/>
    </location>
</feature>
<feature type="chain" id="PRO_5012522356" description="peptidylprolyl isomerase" evidence="7">
    <location>
        <begin position="23"/>
        <end position="253"/>
    </location>
</feature>
<dbReference type="InterPro" id="IPR050245">
    <property type="entry name" value="PrsA_foldase"/>
</dbReference>
<name>A0A1M5MUL9_9BACI</name>
<dbReference type="RefSeq" id="WP_072891927.1">
    <property type="nucleotide sequence ID" value="NZ_FQVW01000065.1"/>
</dbReference>
<comment type="catalytic activity">
    <reaction evidence="1">
        <text>[protein]-peptidylproline (omega=180) = [protein]-peptidylproline (omega=0)</text>
        <dbReference type="Rhea" id="RHEA:16237"/>
        <dbReference type="Rhea" id="RHEA-COMP:10747"/>
        <dbReference type="Rhea" id="RHEA-COMP:10748"/>
        <dbReference type="ChEBI" id="CHEBI:83833"/>
        <dbReference type="ChEBI" id="CHEBI:83834"/>
        <dbReference type="EC" id="5.2.1.8"/>
    </reaction>
</comment>
<evidence type="ECO:0000256" key="1">
    <source>
        <dbReference type="ARBA" id="ARBA00000971"/>
    </source>
</evidence>
<protein>
    <recommendedName>
        <fullName evidence="2">peptidylprolyl isomerase</fullName>
        <ecNumber evidence="2">5.2.1.8</ecNumber>
    </recommendedName>
</protein>
<dbReference type="STRING" id="930117.SAMN05216225_106510"/>
<feature type="signal peptide" evidence="7">
    <location>
        <begin position="1"/>
        <end position="22"/>
    </location>
</feature>
<evidence type="ECO:0000313" key="8">
    <source>
        <dbReference type="EMBL" id="SHG80842.1"/>
    </source>
</evidence>
<dbReference type="EC" id="5.2.1.8" evidence="2"/>
<evidence type="ECO:0000256" key="3">
    <source>
        <dbReference type="ARBA" id="ARBA00022729"/>
    </source>
</evidence>
<evidence type="ECO:0000313" key="9">
    <source>
        <dbReference type="Proteomes" id="UP000183988"/>
    </source>
</evidence>